<protein>
    <submittedName>
        <fullName evidence="1">Uncharacterized protein</fullName>
    </submittedName>
</protein>
<proteinExistence type="predicted"/>
<evidence type="ECO:0000313" key="1">
    <source>
        <dbReference type="EMBL" id="RWX73067.1"/>
    </source>
</evidence>
<organism evidence="1 2">
    <name type="scientific">Methanosuratincola subterraneus</name>
    <dbReference type="NCBI Taxonomy" id="2593994"/>
    <lineage>
        <taxon>Archaea</taxon>
        <taxon>Thermoproteota</taxon>
        <taxon>Methanosuratincolia</taxon>
        <taxon>Candidatus Methanomethylicales</taxon>
        <taxon>Candidatus Methanomethylicaceae</taxon>
        <taxon>Candidatus Methanosuratincola (ex Vanwonterghem et al. 2016)</taxon>
    </lineage>
</organism>
<sequence>MILIKEVGKFISSEEDSIYVVPLCDRCVRLCRIISNSGITEIREKNVEFVP</sequence>
<gene>
    <name evidence="1" type="ORF">Metus_1041</name>
</gene>
<dbReference type="EMBL" id="RXGA01000003">
    <property type="protein sequence ID" value="RWX73067.1"/>
    <property type="molecule type" value="Genomic_DNA"/>
</dbReference>
<evidence type="ECO:0000313" key="2">
    <source>
        <dbReference type="Proteomes" id="UP000288215"/>
    </source>
</evidence>
<reference evidence="1 2" key="1">
    <citation type="submission" date="2018-12" db="EMBL/GenBank/DDBJ databases">
        <title>The complete genome of the methanogenic archaea of the candidate phylum Verstraetearchaeota, obtained from the metagenome of underground thermal water.</title>
        <authorList>
            <person name="Kadnikov V.V."/>
            <person name="Mardanov A.V."/>
            <person name="Beletsky A.V."/>
            <person name="Karnachuk O.V."/>
            <person name="Ravin N.V."/>
        </authorList>
    </citation>
    <scope>NUCLEOTIDE SEQUENCE [LARGE SCALE GENOMIC DNA]</scope>
    <source>
        <strain evidence="1">Ch88</strain>
    </source>
</reference>
<name>A0A3S3RBP2_METS7</name>
<accession>A0A3S3RBP2</accession>
<dbReference type="AlphaFoldDB" id="A0A3S3RBP2"/>
<comment type="caution">
    <text evidence="1">The sequence shown here is derived from an EMBL/GenBank/DDBJ whole genome shotgun (WGS) entry which is preliminary data.</text>
</comment>
<dbReference type="Proteomes" id="UP000288215">
    <property type="component" value="Unassembled WGS sequence"/>
</dbReference>